<reference evidence="1" key="1">
    <citation type="submission" date="2018-11" db="EMBL/GenBank/DDBJ databases">
        <authorList>
            <consortium name="Pathogen Informatics"/>
        </authorList>
    </citation>
    <scope>NUCLEOTIDE SEQUENCE</scope>
</reference>
<comment type="caution">
    <text evidence="1">The sequence shown here is derived from an EMBL/GenBank/DDBJ whole genome shotgun (WGS) entry which is preliminary data.</text>
</comment>
<dbReference type="EMBL" id="CAAALY010254070">
    <property type="protein sequence ID" value="VEL37120.1"/>
    <property type="molecule type" value="Genomic_DNA"/>
</dbReference>
<gene>
    <name evidence="1" type="ORF">PXEA_LOCUS30560</name>
</gene>
<proteinExistence type="predicted"/>
<accession>A0A448XI47</accession>
<protein>
    <submittedName>
        <fullName evidence="1">Uncharacterized protein</fullName>
    </submittedName>
</protein>
<keyword evidence="2" id="KW-1185">Reference proteome</keyword>
<dbReference type="AlphaFoldDB" id="A0A448XI47"/>
<organism evidence="1 2">
    <name type="scientific">Protopolystoma xenopodis</name>
    <dbReference type="NCBI Taxonomy" id="117903"/>
    <lineage>
        <taxon>Eukaryota</taxon>
        <taxon>Metazoa</taxon>
        <taxon>Spiralia</taxon>
        <taxon>Lophotrochozoa</taxon>
        <taxon>Platyhelminthes</taxon>
        <taxon>Monogenea</taxon>
        <taxon>Polyopisthocotylea</taxon>
        <taxon>Polystomatidea</taxon>
        <taxon>Polystomatidae</taxon>
        <taxon>Protopolystoma</taxon>
    </lineage>
</organism>
<dbReference type="Proteomes" id="UP000784294">
    <property type="component" value="Unassembled WGS sequence"/>
</dbReference>
<name>A0A448XI47_9PLAT</name>
<evidence type="ECO:0000313" key="2">
    <source>
        <dbReference type="Proteomes" id="UP000784294"/>
    </source>
</evidence>
<evidence type="ECO:0000313" key="1">
    <source>
        <dbReference type="EMBL" id="VEL37120.1"/>
    </source>
</evidence>
<sequence length="357" mass="39612">MNEQSVRPFPVKPLPSLLYPVSSVSKASEATSSSWGDYCQNVSSLRLSVSTCSTPTTPSTLSSNPIYSPDWEATKFSSCTDSDNLLRTISCLSATSVSYRQQISNRLVCPRLSCSDLVSFRSLGSAGHSNDQADESHESIKFRYTSMGVTLLEPVASWLWYSCALGTREEPNTSRNHQLDRYNHRCYHHSLCSKTSLEAGYLARLENNGAIGNKCKNEVFLLQSPLFCLPPRDFALPIVWPVESAILDFAVRYSPLPEQMATDDDIEDFGLFTGIRNLIPNRLLSCRFLPDRLASLSNYRLFASSNPSKSDMLEFKPGVAVGLCSLFQVGAIGTPHFSSFSESRTCARIHIHMHIHA</sequence>